<organism evidence="1 2">
    <name type="scientific">Brachybacterium rhamnosum</name>
    <dbReference type="NCBI Taxonomy" id="173361"/>
    <lineage>
        <taxon>Bacteria</taxon>
        <taxon>Bacillati</taxon>
        <taxon>Actinomycetota</taxon>
        <taxon>Actinomycetes</taxon>
        <taxon>Micrococcales</taxon>
        <taxon>Dermabacteraceae</taxon>
        <taxon>Brachybacterium</taxon>
    </lineage>
</organism>
<sequence length="220" mass="23049">MTRMIDTAEHTDAEGRLRVVHGVDIEAGGADGTAPVTAQDLRQLAELGLDAVRIVGAGSAEQARELLDLAGAEGLSVILADAPEAGAGHPALLDVSGLALRELSGEEPLDEELLDALDQGVTGWIYHRWEPGFATSEVARTLRRPRPVAVAGTSLRSGRSAGGSWKAAWDGAEASAPSEFWVPEELDVEVVVDGARTSLTREGARVLVPAGPGEHRLRVS</sequence>
<dbReference type="EMBL" id="JBHUFL010000002">
    <property type="protein sequence ID" value="MFD1835495.1"/>
    <property type="molecule type" value="Genomic_DNA"/>
</dbReference>
<reference evidence="2" key="1">
    <citation type="journal article" date="2019" name="Int. J. Syst. Evol. Microbiol.">
        <title>The Global Catalogue of Microorganisms (GCM) 10K type strain sequencing project: providing services to taxonomists for standard genome sequencing and annotation.</title>
        <authorList>
            <consortium name="The Broad Institute Genomics Platform"/>
            <consortium name="The Broad Institute Genome Sequencing Center for Infectious Disease"/>
            <person name="Wu L."/>
            <person name="Ma J."/>
        </authorList>
    </citation>
    <scope>NUCLEOTIDE SEQUENCE [LARGE SCALE GENOMIC DNA]</scope>
    <source>
        <strain evidence="2">JCM 11650</strain>
    </source>
</reference>
<dbReference type="Proteomes" id="UP001597280">
    <property type="component" value="Unassembled WGS sequence"/>
</dbReference>
<gene>
    <name evidence="1" type="ORF">ACFSDA_10455</name>
</gene>
<comment type="caution">
    <text evidence="1">The sequence shown here is derived from an EMBL/GenBank/DDBJ whole genome shotgun (WGS) entry which is preliminary data.</text>
</comment>
<proteinExistence type="predicted"/>
<keyword evidence="2" id="KW-1185">Reference proteome</keyword>
<dbReference type="RefSeq" id="WP_343904504.1">
    <property type="nucleotide sequence ID" value="NZ_BAAAIS010000002.1"/>
</dbReference>
<evidence type="ECO:0000313" key="1">
    <source>
        <dbReference type="EMBL" id="MFD1835495.1"/>
    </source>
</evidence>
<name>A0ABW4Q0G2_9MICO</name>
<protein>
    <submittedName>
        <fullName evidence="1">Uncharacterized protein</fullName>
    </submittedName>
</protein>
<accession>A0ABW4Q0G2</accession>
<evidence type="ECO:0000313" key="2">
    <source>
        <dbReference type="Proteomes" id="UP001597280"/>
    </source>
</evidence>